<dbReference type="AlphaFoldDB" id="A0A2U1SSY4"/>
<dbReference type="Proteomes" id="UP000245137">
    <property type="component" value="Unassembled WGS sequence"/>
</dbReference>
<reference evidence="1 2" key="1">
    <citation type="journal article" date="2018" name="Appl. Microbiol. Biotechnol.">
        <title>Co-cultivation of the strictly anaerobic methanogen Methanosarcina barkeri with aerobic methanotrophs in an oxygen-limited membrane bioreactor.</title>
        <authorList>
            <person name="In 't Zandt M.H."/>
            <person name="van den Bosch T.J.M."/>
            <person name="Rijkers R."/>
            <person name="van Kessel M.A.H.J."/>
            <person name="Jetten M.S.M."/>
            <person name="Welte C.U."/>
        </authorList>
    </citation>
    <scope>NUCLEOTIDE SEQUENCE [LARGE SCALE GENOMIC DNA]</scope>
    <source>
        <strain evidence="1 2">DSM 17706</strain>
    </source>
</reference>
<accession>A0A2U1SSY4</accession>
<evidence type="ECO:0000313" key="2">
    <source>
        <dbReference type="Proteomes" id="UP000245137"/>
    </source>
</evidence>
<dbReference type="EMBL" id="PUIV01000006">
    <property type="protein sequence ID" value="PWB94712.1"/>
    <property type="molecule type" value="Genomic_DNA"/>
</dbReference>
<dbReference type="RefSeq" id="WP_108916465.1">
    <property type="nucleotide sequence ID" value="NZ_BGJY01000018.1"/>
</dbReference>
<dbReference type="OrthoDB" id="8404556at2"/>
<sequence length="183" mass="20714">MNLDEWELLLDNIKTTDGPCIELDARVCAGFRYAGDCYSSWMTKFADDNFVPGDHRLVGRVLIIGENGEHIAHYGAQAVTKSLDEARALFRSIFPGWWMNTGECHLSDDVRIAPDFSDPEHGERLAREFPLPEVKYRDEHGDFTYGPFNDGFDIDRRPAGNLPIAIIQAMIEAKLYILKQAAH</sequence>
<organism evidence="1 2">
    <name type="scientific">Methylosinus sporium</name>
    <dbReference type="NCBI Taxonomy" id="428"/>
    <lineage>
        <taxon>Bacteria</taxon>
        <taxon>Pseudomonadati</taxon>
        <taxon>Pseudomonadota</taxon>
        <taxon>Alphaproteobacteria</taxon>
        <taxon>Hyphomicrobiales</taxon>
        <taxon>Methylocystaceae</taxon>
        <taxon>Methylosinus</taxon>
    </lineage>
</organism>
<evidence type="ECO:0000313" key="1">
    <source>
        <dbReference type="EMBL" id="PWB94712.1"/>
    </source>
</evidence>
<protein>
    <submittedName>
        <fullName evidence="1">Uncharacterized protein</fullName>
    </submittedName>
</protein>
<gene>
    <name evidence="1" type="ORF">C5689_06510</name>
</gene>
<name>A0A2U1SSY4_METSR</name>
<proteinExistence type="predicted"/>
<keyword evidence="2" id="KW-1185">Reference proteome</keyword>
<comment type="caution">
    <text evidence="1">The sequence shown here is derived from an EMBL/GenBank/DDBJ whole genome shotgun (WGS) entry which is preliminary data.</text>
</comment>